<evidence type="ECO:0000313" key="1">
    <source>
        <dbReference type="EMBL" id="MBC8199745.1"/>
    </source>
</evidence>
<reference evidence="1 2" key="1">
    <citation type="submission" date="2020-08" db="EMBL/GenBank/DDBJ databases">
        <title>Bridging the membrane lipid divide: bacteria of the FCB group superphylum have the potential to synthesize archaeal ether lipids.</title>
        <authorList>
            <person name="Villanueva L."/>
            <person name="Von Meijenfeldt F.A.B."/>
            <person name="Westbye A.B."/>
            <person name="Yadav S."/>
            <person name="Hopmans E.C."/>
            <person name="Dutilh B.E."/>
            <person name="Sinninghe Damste J.S."/>
        </authorList>
    </citation>
    <scope>NUCLEOTIDE SEQUENCE [LARGE SCALE GENOMIC DNA]</scope>
    <source>
        <strain evidence="1">NIOZ-UU82</strain>
    </source>
</reference>
<comment type="caution">
    <text evidence="1">The sequence shown here is derived from an EMBL/GenBank/DDBJ whole genome shotgun (WGS) entry which is preliminary data.</text>
</comment>
<dbReference type="Proteomes" id="UP000603545">
    <property type="component" value="Unassembled WGS sequence"/>
</dbReference>
<dbReference type="AlphaFoldDB" id="A0A8J6N5H6"/>
<dbReference type="EMBL" id="JACNLL010000063">
    <property type="protein sequence ID" value="MBC8199745.1"/>
    <property type="molecule type" value="Genomic_DNA"/>
</dbReference>
<gene>
    <name evidence="1" type="ORF">H8E80_06840</name>
</gene>
<accession>A0A8J6N5H6</accession>
<protein>
    <submittedName>
        <fullName evidence="1">Uncharacterized protein</fullName>
    </submittedName>
</protein>
<sequence>MRQYDIPTKRDVNKLMTKFDRLEKLIKATAPPAKSGRVSSKGKALSGKSSVTASDIVLNIIKTYRNGAGFAQIQAKTGFGEKKLRNIIFRLNHMNKIKRKSRGIYIVS</sequence>
<name>A0A8J6N5H6_9BACT</name>
<proteinExistence type="predicted"/>
<organism evidence="1 2">
    <name type="scientific">Candidatus Desulfaltia bathyphila</name>
    <dbReference type="NCBI Taxonomy" id="2841697"/>
    <lineage>
        <taxon>Bacteria</taxon>
        <taxon>Pseudomonadati</taxon>
        <taxon>Thermodesulfobacteriota</taxon>
        <taxon>Desulfobacteria</taxon>
        <taxon>Desulfobacterales</taxon>
        <taxon>Desulfobacterales incertae sedis</taxon>
        <taxon>Candidatus Desulfaltia</taxon>
    </lineage>
</organism>
<evidence type="ECO:0000313" key="2">
    <source>
        <dbReference type="Proteomes" id="UP000603545"/>
    </source>
</evidence>